<dbReference type="AlphaFoldDB" id="A0A366LNQ7"/>
<gene>
    <name evidence="2" type="ORF">DP939_37680</name>
</gene>
<sequence>MRLSVLVAMICALCAGLIAGPAGADRAPSTPFTPEGKSSPWKGYKRTFSATLRRTAAAVSKDGQALPDVIYCSGGITNPRVDGGYIVADAIAQCDKLVDKIDLAGTFTVNGTGQPWQIVSALNVLQLGMSATYACPGGARTYRSLGAAQFTKAGYENSPLVMSGGSGDHSLSC</sequence>
<dbReference type="EMBL" id="QMEY01000027">
    <property type="protein sequence ID" value="RBQ14924.1"/>
    <property type="molecule type" value="Genomic_DNA"/>
</dbReference>
<evidence type="ECO:0000256" key="1">
    <source>
        <dbReference type="SAM" id="SignalP"/>
    </source>
</evidence>
<feature type="chain" id="PRO_5016876293" evidence="1">
    <location>
        <begin position="25"/>
        <end position="173"/>
    </location>
</feature>
<evidence type="ECO:0000313" key="3">
    <source>
        <dbReference type="Proteomes" id="UP000253303"/>
    </source>
</evidence>
<name>A0A366LNQ7_9ACTN</name>
<dbReference type="Proteomes" id="UP000253303">
    <property type="component" value="Unassembled WGS sequence"/>
</dbReference>
<evidence type="ECO:0000313" key="2">
    <source>
        <dbReference type="EMBL" id="RBQ14924.1"/>
    </source>
</evidence>
<organism evidence="2 3">
    <name type="scientific">Spongiactinospora rosea</name>
    <dbReference type="NCBI Taxonomy" id="2248750"/>
    <lineage>
        <taxon>Bacteria</taxon>
        <taxon>Bacillati</taxon>
        <taxon>Actinomycetota</taxon>
        <taxon>Actinomycetes</taxon>
        <taxon>Streptosporangiales</taxon>
        <taxon>Streptosporangiaceae</taxon>
        <taxon>Spongiactinospora</taxon>
    </lineage>
</organism>
<reference evidence="2 3" key="1">
    <citation type="submission" date="2018-06" db="EMBL/GenBank/DDBJ databases">
        <title>Sphaerisporangium craniellae sp. nov., isolated from a marine sponge in the South China Sea.</title>
        <authorList>
            <person name="Li L."/>
        </authorList>
    </citation>
    <scope>NUCLEOTIDE SEQUENCE [LARGE SCALE GENOMIC DNA]</scope>
    <source>
        <strain evidence="2 3">LHW63015</strain>
    </source>
</reference>
<protein>
    <submittedName>
        <fullName evidence="2">Uncharacterized protein</fullName>
    </submittedName>
</protein>
<proteinExistence type="predicted"/>
<feature type="signal peptide" evidence="1">
    <location>
        <begin position="1"/>
        <end position="24"/>
    </location>
</feature>
<comment type="caution">
    <text evidence="2">The sequence shown here is derived from an EMBL/GenBank/DDBJ whole genome shotgun (WGS) entry which is preliminary data.</text>
</comment>
<keyword evidence="3" id="KW-1185">Reference proteome</keyword>
<keyword evidence="1" id="KW-0732">Signal</keyword>
<accession>A0A366LNQ7</accession>